<feature type="transmembrane region" description="Helical" evidence="6">
    <location>
        <begin position="456"/>
        <end position="477"/>
    </location>
</feature>
<comment type="subcellular location">
    <subcellularLocation>
        <location evidence="1">Membrane</location>
        <topology evidence="1">Multi-pass membrane protein</topology>
    </subcellularLocation>
</comment>
<feature type="transmembrane region" description="Helical" evidence="6">
    <location>
        <begin position="135"/>
        <end position="156"/>
    </location>
</feature>
<name>A0A9P8PIU0_9ASCO</name>
<feature type="transmembrane region" description="Helical" evidence="6">
    <location>
        <begin position="199"/>
        <end position="219"/>
    </location>
</feature>
<evidence type="ECO:0000256" key="3">
    <source>
        <dbReference type="ARBA" id="ARBA00022692"/>
    </source>
</evidence>
<feature type="transmembrane region" description="Helical" evidence="6">
    <location>
        <begin position="423"/>
        <end position="444"/>
    </location>
</feature>
<evidence type="ECO:0000256" key="2">
    <source>
        <dbReference type="ARBA" id="ARBA00022448"/>
    </source>
</evidence>
<evidence type="ECO:0000313" key="8">
    <source>
        <dbReference type="Proteomes" id="UP000788993"/>
    </source>
</evidence>
<organism evidence="7 8">
    <name type="scientific">Ogataea polymorpha</name>
    <dbReference type="NCBI Taxonomy" id="460523"/>
    <lineage>
        <taxon>Eukaryota</taxon>
        <taxon>Fungi</taxon>
        <taxon>Dikarya</taxon>
        <taxon>Ascomycota</taxon>
        <taxon>Saccharomycotina</taxon>
        <taxon>Pichiomycetes</taxon>
        <taxon>Pichiales</taxon>
        <taxon>Pichiaceae</taxon>
        <taxon>Ogataea</taxon>
    </lineage>
</organism>
<keyword evidence="5 6" id="KW-0472">Membrane</keyword>
<feature type="transmembrane region" description="Helical" evidence="6">
    <location>
        <begin position="301"/>
        <end position="325"/>
    </location>
</feature>
<gene>
    <name evidence="7" type="ORF">OGATHE_002267</name>
</gene>
<feature type="transmembrane region" description="Helical" evidence="6">
    <location>
        <begin position="163"/>
        <end position="187"/>
    </location>
</feature>
<dbReference type="GO" id="GO:0016020">
    <property type="term" value="C:membrane"/>
    <property type="evidence" value="ECO:0007669"/>
    <property type="project" value="UniProtKB-SubCell"/>
</dbReference>
<dbReference type="PANTHER" id="PTHR43791">
    <property type="entry name" value="PERMEASE-RELATED"/>
    <property type="match status" value="1"/>
</dbReference>
<dbReference type="PANTHER" id="PTHR43791:SF1">
    <property type="entry name" value="ALLANTOATE PERMEASE"/>
    <property type="match status" value="1"/>
</dbReference>
<evidence type="ECO:0000313" key="7">
    <source>
        <dbReference type="EMBL" id="KAH3672622.1"/>
    </source>
</evidence>
<feature type="transmembrane region" description="Helical" evidence="6">
    <location>
        <begin position="364"/>
        <end position="385"/>
    </location>
</feature>
<keyword evidence="8" id="KW-1185">Reference proteome</keyword>
<sequence>MTDDYSKKSDSVGVMEVDNGQPLTTIISPKGKVVQITDDVDQAMDLALEADHQVFSEKEDRKLLFKLDCIVLPLFSFLYMIQFMDKTSIGFAAVMGIQADYNMKGQMYSWTNSCFYLGYLCAAPFSAILLQKLPIIKAVSTFIVIWGIIQCLHVTAKSYATFVFLRTLLGVLESFVSPIFVVILNQYYRHAEHFGRTAIFYGFNGLGTVVLSGISYGLFERAGQYTMKPYKVLFMIIGIATIVNGLLIMLIMPDTPAQAKFLTHREKLNVVERIRGNNQGFGNKHFKKYQLIECVTDVRTWIYFAIGILVAIPNGGISGFGTILLKSMGYSSIRSLLIKAPLGGVECVGLIALRYLSIFIKKRMILGISYMVLVVIASCLLAFAAQEKAQLAGYYLFGVAPVGIILVTSCVTSNTAGHTKKLVANAISLVGYSCGNIIGPQTFQSSDAPHYPKAKATVVGCYCGAIVLMIILTVLNVTENRRRDKQREKMGDKYKPVENMEFADLTDGQNPEFRYRI</sequence>
<feature type="transmembrane region" description="Helical" evidence="6">
    <location>
        <begin position="391"/>
        <end position="411"/>
    </location>
</feature>
<proteinExistence type="predicted"/>
<keyword evidence="3 6" id="KW-0812">Transmembrane</keyword>
<keyword evidence="2" id="KW-0813">Transport</keyword>
<feature type="transmembrane region" description="Helical" evidence="6">
    <location>
        <begin position="231"/>
        <end position="252"/>
    </location>
</feature>
<keyword evidence="4 6" id="KW-1133">Transmembrane helix</keyword>
<dbReference type="AlphaFoldDB" id="A0A9P8PIU0"/>
<reference evidence="7" key="1">
    <citation type="journal article" date="2021" name="Open Biol.">
        <title>Shared evolutionary footprints suggest mitochondrial oxidative damage underlies multiple complex I losses in fungi.</title>
        <authorList>
            <person name="Schikora-Tamarit M.A."/>
            <person name="Marcet-Houben M."/>
            <person name="Nosek J."/>
            <person name="Gabaldon T."/>
        </authorList>
    </citation>
    <scope>NUCLEOTIDE SEQUENCE</scope>
    <source>
        <strain evidence="7">NCAIM Y.01608</strain>
    </source>
</reference>
<dbReference type="InterPro" id="IPR036259">
    <property type="entry name" value="MFS_trans_sf"/>
</dbReference>
<dbReference type="InterPro" id="IPR011701">
    <property type="entry name" value="MFS"/>
</dbReference>
<dbReference type="SUPFAM" id="SSF103473">
    <property type="entry name" value="MFS general substrate transporter"/>
    <property type="match status" value="1"/>
</dbReference>
<feature type="transmembrane region" description="Helical" evidence="6">
    <location>
        <begin position="63"/>
        <end position="81"/>
    </location>
</feature>
<reference evidence="7" key="2">
    <citation type="submission" date="2021-01" db="EMBL/GenBank/DDBJ databases">
        <authorList>
            <person name="Schikora-Tamarit M.A."/>
        </authorList>
    </citation>
    <scope>NUCLEOTIDE SEQUENCE</scope>
    <source>
        <strain evidence="7">NCAIM Y.01608</strain>
    </source>
</reference>
<protein>
    <recommendedName>
        <fullName evidence="9">Major facilitator superfamily (MFS) profile domain-containing protein</fullName>
    </recommendedName>
</protein>
<dbReference type="Gene3D" id="1.20.1250.20">
    <property type="entry name" value="MFS general substrate transporter like domains"/>
    <property type="match status" value="2"/>
</dbReference>
<accession>A0A9P8PIU0</accession>
<dbReference type="GO" id="GO:0022857">
    <property type="term" value="F:transmembrane transporter activity"/>
    <property type="evidence" value="ECO:0007669"/>
    <property type="project" value="InterPro"/>
</dbReference>
<evidence type="ECO:0000256" key="1">
    <source>
        <dbReference type="ARBA" id="ARBA00004141"/>
    </source>
</evidence>
<evidence type="ECO:0000256" key="6">
    <source>
        <dbReference type="SAM" id="Phobius"/>
    </source>
</evidence>
<dbReference type="Proteomes" id="UP000788993">
    <property type="component" value="Unassembled WGS sequence"/>
</dbReference>
<evidence type="ECO:0000256" key="4">
    <source>
        <dbReference type="ARBA" id="ARBA00022989"/>
    </source>
</evidence>
<evidence type="ECO:0008006" key="9">
    <source>
        <dbReference type="Google" id="ProtNLM"/>
    </source>
</evidence>
<dbReference type="Pfam" id="PF07690">
    <property type="entry name" value="MFS_1"/>
    <property type="match status" value="1"/>
</dbReference>
<evidence type="ECO:0000256" key="5">
    <source>
        <dbReference type="ARBA" id="ARBA00023136"/>
    </source>
</evidence>
<dbReference type="EMBL" id="JAEUBD010000753">
    <property type="protein sequence ID" value="KAH3672622.1"/>
    <property type="molecule type" value="Genomic_DNA"/>
</dbReference>
<comment type="caution">
    <text evidence="7">The sequence shown here is derived from an EMBL/GenBank/DDBJ whole genome shotgun (WGS) entry which is preliminary data.</text>
</comment>